<sequence>MTHLMLYLNFLISQFDWDNQTATNFINAFSRTIWAASVGWIIFVCVKGYGGPINWFLCLQIWKIPAKVSYGMYLVHYSMMFAFYSSAVEPVYFTVTSVLFRFVAFLSLTIILAILVTALIDNPIAMLLKSLMDIKPPQEKPLTKDSREISDGQTNTPSVASRGCNVSQAFEANENENGEKNNEKSK</sequence>
<dbReference type="Proteomes" id="UP000324832">
    <property type="component" value="Unassembled WGS sequence"/>
</dbReference>
<reference evidence="3 4" key="1">
    <citation type="submission" date="2017-07" db="EMBL/GenBank/DDBJ databases">
        <authorList>
            <person name="Talla V."/>
            <person name="Backstrom N."/>
        </authorList>
    </citation>
    <scope>NUCLEOTIDE SEQUENCE [LARGE SCALE GENOMIC DNA]</scope>
</reference>
<keyword evidence="2" id="KW-1133">Transmembrane helix</keyword>
<feature type="compositionally biased region" description="Basic and acidic residues" evidence="1">
    <location>
        <begin position="139"/>
        <end position="150"/>
    </location>
</feature>
<accession>A0A5E4QNC5</accession>
<feature type="transmembrane region" description="Helical" evidence="2">
    <location>
        <begin position="33"/>
        <end position="58"/>
    </location>
</feature>
<evidence type="ECO:0000256" key="1">
    <source>
        <dbReference type="SAM" id="MobiDB-lite"/>
    </source>
</evidence>
<evidence type="ECO:0000313" key="4">
    <source>
        <dbReference type="Proteomes" id="UP000324832"/>
    </source>
</evidence>
<proteinExistence type="predicted"/>
<keyword evidence="4" id="KW-1185">Reference proteome</keyword>
<feature type="transmembrane region" description="Helical" evidence="2">
    <location>
        <begin position="70"/>
        <end position="87"/>
    </location>
</feature>
<dbReference type="AlphaFoldDB" id="A0A5E4QNC5"/>
<name>A0A5E4QNC5_9NEOP</name>
<evidence type="ECO:0000313" key="3">
    <source>
        <dbReference type="EMBL" id="VVC99835.1"/>
    </source>
</evidence>
<feature type="region of interest" description="Disordered" evidence="1">
    <location>
        <begin position="139"/>
        <end position="164"/>
    </location>
</feature>
<dbReference type="InterPro" id="IPR052728">
    <property type="entry name" value="O2_lipid_transport_reg"/>
</dbReference>
<protein>
    <recommendedName>
        <fullName evidence="5">Acyltransferase 3 domain-containing protein</fullName>
    </recommendedName>
</protein>
<organism evidence="3 4">
    <name type="scientific">Leptidea sinapis</name>
    <dbReference type="NCBI Taxonomy" id="189913"/>
    <lineage>
        <taxon>Eukaryota</taxon>
        <taxon>Metazoa</taxon>
        <taxon>Ecdysozoa</taxon>
        <taxon>Arthropoda</taxon>
        <taxon>Hexapoda</taxon>
        <taxon>Insecta</taxon>
        <taxon>Pterygota</taxon>
        <taxon>Neoptera</taxon>
        <taxon>Endopterygota</taxon>
        <taxon>Lepidoptera</taxon>
        <taxon>Glossata</taxon>
        <taxon>Ditrysia</taxon>
        <taxon>Papilionoidea</taxon>
        <taxon>Pieridae</taxon>
        <taxon>Dismorphiinae</taxon>
        <taxon>Leptidea</taxon>
    </lineage>
</organism>
<dbReference type="EMBL" id="FZQP02004356">
    <property type="protein sequence ID" value="VVC99835.1"/>
    <property type="molecule type" value="Genomic_DNA"/>
</dbReference>
<feature type="compositionally biased region" description="Polar residues" evidence="1">
    <location>
        <begin position="151"/>
        <end position="164"/>
    </location>
</feature>
<gene>
    <name evidence="3" type="ORF">LSINAPIS_LOCUS10620</name>
</gene>
<evidence type="ECO:0008006" key="5">
    <source>
        <dbReference type="Google" id="ProtNLM"/>
    </source>
</evidence>
<evidence type="ECO:0000256" key="2">
    <source>
        <dbReference type="SAM" id="Phobius"/>
    </source>
</evidence>
<dbReference type="PANTHER" id="PTHR11161:SF0">
    <property type="entry name" value="O-ACYLTRANSFERASE LIKE PROTEIN"/>
    <property type="match status" value="1"/>
</dbReference>
<feature type="transmembrane region" description="Helical" evidence="2">
    <location>
        <begin position="99"/>
        <end position="120"/>
    </location>
</feature>
<dbReference type="PANTHER" id="PTHR11161">
    <property type="entry name" value="O-ACYLTRANSFERASE"/>
    <property type="match status" value="1"/>
</dbReference>
<keyword evidence="2" id="KW-0812">Transmembrane</keyword>
<keyword evidence="2" id="KW-0472">Membrane</keyword>